<dbReference type="InterPro" id="IPR001751">
    <property type="entry name" value="S100/CaBP7/8-like_CS"/>
</dbReference>
<keyword evidence="3" id="KW-0677">Repeat</keyword>
<dbReference type="PANTHER" id="PTHR11639">
    <property type="entry name" value="S100 CALCIUM-BINDING PROTEIN"/>
    <property type="match status" value="1"/>
</dbReference>
<evidence type="ECO:0000313" key="6">
    <source>
        <dbReference type="EMBL" id="CAI9576922.1"/>
    </source>
</evidence>
<dbReference type="Pfam" id="PF01023">
    <property type="entry name" value="S_100"/>
    <property type="match status" value="1"/>
</dbReference>
<sequence>MSNLETSMVLIMDVFDQYACAEGKKDTLTKEEFRKLMEKELPGILQSGKGKDDCDKLLKDLDANGDSEIDFKEFVTLVATFTFVAHERFQKVAKK</sequence>
<name>A0ABN9E012_9NEOB</name>
<dbReference type="SMART" id="SM01394">
    <property type="entry name" value="S_100"/>
    <property type="match status" value="1"/>
</dbReference>
<organism evidence="6 7">
    <name type="scientific">Staurois parvus</name>
    <dbReference type="NCBI Taxonomy" id="386267"/>
    <lineage>
        <taxon>Eukaryota</taxon>
        <taxon>Metazoa</taxon>
        <taxon>Chordata</taxon>
        <taxon>Craniata</taxon>
        <taxon>Vertebrata</taxon>
        <taxon>Euteleostomi</taxon>
        <taxon>Amphibia</taxon>
        <taxon>Batrachia</taxon>
        <taxon>Anura</taxon>
        <taxon>Neobatrachia</taxon>
        <taxon>Ranoidea</taxon>
        <taxon>Ranidae</taxon>
        <taxon>Staurois</taxon>
    </lineage>
</organism>
<keyword evidence="7" id="KW-1185">Reference proteome</keyword>
<dbReference type="InterPro" id="IPR011992">
    <property type="entry name" value="EF-hand-dom_pair"/>
</dbReference>
<feature type="domain" description="EF-hand" evidence="5">
    <location>
        <begin position="49"/>
        <end position="84"/>
    </location>
</feature>
<reference evidence="6" key="1">
    <citation type="submission" date="2023-05" db="EMBL/GenBank/DDBJ databases">
        <authorList>
            <person name="Stuckert A."/>
        </authorList>
    </citation>
    <scope>NUCLEOTIDE SEQUENCE</scope>
</reference>
<comment type="similarity">
    <text evidence="1">Belongs to the S-100 family.</text>
</comment>
<evidence type="ECO:0000256" key="4">
    <source>
        <dbReference type="ARBA" id="ARBA00022837"/>
    </source>
</evidence>
<gene>
    <name evidence="6" type="ORF">SPARVUS_LOCUS8599541</name>
</gene>
<evidence type="ECO:0000256" key="1">
    <source>
        <dbReference type="ARBA" id="ARBA00007323"/>
    </source>
</evidence>
<evidence type="ECO:0000313" key="7">
    <source>
        <dbReference type="Proteomes" id="UP001162483"/>
    </source>
</evidence>
<proteinExistence type="inferred from homology"/>
<dbReference type="PROSITE" id="PS00303">
    <property type="entry name" value="S100_CABP"/>
    <property type="match status" value="1"/>
</dbReference>
<dbReference type="InterPro" id="IPR013787">
    <property type="entry name" value="S100_Ca-bd_sub"/>
</dbReference>
<dbReference type="CDD" id="cd00213">
    <property type="entry name" value="S-100"/>
    <property type="match status" value="1"/>
</dbReference>
<dbReference type="PROSITE" id="PS50222">
    <property type="entry name" value="EF_HAND_2"/>
    <property type="match status" value="1"/>
</dbReference>
<keyword evidence="4" id="KW-0106">Calcium</keyword>
<evidence type="ECO:0000256" key="3">
    <source>
        <dbReference type="ARBA" id="ARBA00022737"/>
    </source>
</evidence>
<dbReference type="Gene3D" id="1.10.238.10">
    <property type="entry name" value="EF-hand"/>
    <property type="match status" value="1"/>
</dbReference>
<dbReference type="SUPFAM" id="SSF47473">
    <property type="entry name" value="EF-hand"/>
    <property type="match status" value="1"/>
</dbReference>
<keyword evidence="2" id="KW-0479">Metal-binding</keyword>
<comment type="caution">
    <text evidence="6">The sequence shown here is derived from an EMBL/GenBank/DDBJ whole genome shotgun (WGS) entry which is preliminary data.</text>
</comment>
<dbReference type="SMART" id="SM00054">
    <property type="entry name" value="EFh"/>
    <property type="match status" value="1"/>
</dbReference>
<accession>A0ABN9E012</accession>
<dbReference type="EMBL" id="CATNWA010014875">
    <property type="protein sequence ID" value="CAI9576922.1"/>
    <property type="molecule type" value="Genomic_DNA"/>
</dbReference>
<dbReference type="PANTHER" id="PTHR11639:SF134">
    <property type="entry name" value="PROTEIN S100-A1-RELATED"/>
    <property type="match status" value="1"/>
</dbReference>
<protein>
    <recommendedName>
        <fullName evidence="5">EF-hand domain-containing protein</fullName>
    </recommendedName>
</protein>
<dbReference type="InterPro" id="IPR034325">
    <property type="entry name" value="S-100_dom"/>
</dbReference>
<dbReference type="InterPro" id="IPR002048">
    <property type="entry name" value="EF_hand_dom"/>
</dbReference>
<evidence type="ECO:0000259" key="5">
    <source>
        <dbReference type="PROSITE" id="PS50222"/>
    </source>
</evidence>
<evidence type="ECO:0000256" key="2">
    <source>
        <dbReference type="ARBA" id="ARBA00022723"/>
    </source>
</evidence>
<dbReference type="Proteomes" id="UP001162483">
    <property type="component" value="Unassembled WGS sequence"/>
</dbReference>